<dbReference type="GeneID" id="20325453"/>
<comment type="subcellular location">
    <subcellularLocation>
        <location evidence="2">Cytoplasm</location>
    </subcellularLocation>
    <subcellularLocation>
        <location evidence="1">Nucleus</location>
    </subcellularLocation>
</comment>
<dbReference type="RefSeq" id="XP_009176164.1">
    <property type="nucleotide sequence ID" value="XM_009177900.1"/>
</dbReference>
<dbReference type="OrthoDB" id="5548448at2759"/>
<dbReference type="GO" id="GO:0006611">
    <property type="term" value="P:protein export from nucleus"/>
    <property type="evidence" value="ECO:0007669"/>
    <property type="project" value="TreeGrafter"/>
</dbReference>
<reference evidence="10 11" key="1">
    <citation type="submission" date="2013-11" db="EMBL/GenBank/DDBJ databases">
        <title>Opisthorchis viverrini - life in the bile duct.</title>
        <authorList>
            <person name="Young N.D."/>
            <person name="Nagarajan N."/>
            <person name="Lin S.J."/>
            <person name="Korhonen P.K."/>
            <person name="Jex A.R."/>
            <person name="Hall R.S."/>
            <person name="Safavi-Hemami H."/>
            <person name="Kaewkong W."/>
            <person name="Bertrand D."/>
            <person name="Gao S."/>
            <person name="Seet Q."/>
            <person name="Wongkham S."/>
            <person name="Teh B.T."/>
            <person name="Wongkham C."/>
            <person name="Intapan P.M."/>
            <person name="Maleewong W."/>
            <person name="Yang X."/>
            <person name="Hu M."/>
            <person name="Wang Z."/>
            <person name="Hofmann A."/>
            <person name="Sternberg P.W."/>
            <person name="Tan P."/>
            <person name="Wang J."/>
            <person name="Gasser R.B."/>
        </authorList>
    </citation>
    <scope>NUCLEOTIDE SEQUENCE [LARGE SCALE GENOMIC DNA]</scope>
</reference>
<dbReference type="SUPFAM" id="SSF48371">
    <property type="entry name" value="ARM repeat"/>
    <property type="match status" value="1"/>
</dbReference>
<dbReference type="InterPro" id="IPR044189">
    <property type="entry name" value="XPO4/7-like"/>
</dbReference>
<sequence>MAANRCQWRSCFGMLLESSCLSPIPRGLERLWCKKNRSAVPPFRCLAAIPPEGSSRDEILPGYQSLDRRSREVEVGFEPWTFRSVNSRPNHLIHLVLNARTADQRKLAEERILQFRSQAQPYDLCCAIMYQSSNDYLLYEAGRCLSHAVVREWDTVFASATGESVNPKANQLLSFLLKWAEQRGTQVSAAARQQILRAAGAVVKRAASAFAEQVATAWRSENTAATPTRVVRPRVLTHPPDDPGPPCALLIILIEHVEQLLRPVSSDQFEFGAEASQRCLLGLCILCALLDELSNSEDSTQMNLVLEAHIFLRARFQDHELLRLFHLLLWLIDRLLQHWAHTPLSSLSAEHNEIIFRIVCCMDSIMSWDFLPRELVGFYAARPRRSDHESCFRPSAKWSSVFGSEALPSTILLLIKLHTFTRSSDILGTRTLCCLSRLSAMTGPLTDPVTNLSELSEIGSNQTTTWEDYGLVSSSACRFHILTCMDNLNFWLMDTSNDISNASSVLSAFPPEQQSLLTQECSKCLANPLHIPRLPLDQLSPYELPILSELTQNIVLRISRAWEPVRVALSLPSSLAAGCRLNSDPQSIFQYAIMALVVLDRFFIRMYTLIVQCLQFMARYSPDPDGSEKSAHEAVERLFNGWIDMVESIPSVGRSFTVDGNFSQSDCLGTCATSHLPVPLTTGNLKEQEGQAHQIRTLLHAMESNIGQLRIRLFQSYLLSKLGAPFGLRRSTQESEAEIDLELDECDMIASEDSLFACGACGLAAPEDSTKLLLQLLDDRTEQLIRSHTQVLRQPVDDLYEDLHWILLVTGHFIVSGPASLASIQRSGTTWDTEFSVPYPLLRVNKDDAVDIQMSCRLLCASASEVPNSEHWPPSTISMDRIPVLIRLLASLYRLLWLQTNLGIGSALLIQDNLWLMTRFVVAYICQNPVDPEALTENKNTFPILTILQTTMTTPKAAHFGQTTSEMHLTDGNRENNASATPDVSRVCIQGLLSCAWFALNKWSSEPQVLSSAICLIRALGRHAPNTSSNLVCPAWYEICALFCGSDSANAVWSNMTPDSLIELTEACLCGSWAIDKERLSPSLANWSTSSSSEPLLLQLVHSLRERLISVLAPFCHPSSTVDSLTTDGLIRCLATLRGLARAVGALAAQSETATDLISLVWTGVLYPALENCSNLLIPRCHNCSEIVQSVISLFSDVADSCLIYLANVPSSVTENHLPTPLGDHPSGGNTANGSRKTSASSNYLNLTVTLCRHYAKQNTNKSSFEATAEDERIAELRLLLTMLSRISAHEFEVRLSGALLLPLVDDGPLSHTDELSSKSVGTVYVSLVGMGHLLPLITESILMVPEVCHAFYSLASFACDLHIIGLNHMSDEQLAYFGRLIRHGILGVAADAFPSSTPGWPFSGVDSSVIRQCLEIIISLTEFCQDARCNQQAKAEQEIADRFCKVLGLNTQLVIDVFALLTQDSYSTDIETVLSSTVLGLIHMNLDAYADLVEQWLNSCQDVGLRDRLRIAFERLGSPNQPASTDERTNRYTAGFSNQKPTRIAQIEFQQKFHSFVGEIRAFLCHT</sequence>
<organism evidence="10 11">
    <name type="scientific">Opisthorchis viverrini</name>
    <name type="common">Southeast Asian liver fluke</name>
    <dbReference type="NCBI Taxonomy" id="6198"/>
    <lineage>
        <taxon>Eukaryota</taxon>
        <taxon>Metazoa</taxon>
        <taxon>Spiralia</taxon>
        <taxon>Lophotrochozoa</taxon>
        <taxon>Platyhelminthes</taxon>
        <taxon>Trematoda</taxon>
        <taxon>Digenea</taxon>
        <taxon>Opisthorchiida</taxon>
        <taxon>Opisthorchiata</taxon>
        <taxon>Opisthorchiidae</taxon>
        <taxon>Opisthorchis</taxon>
    </lineage>
</organism>
<dbReference type="PANTHER" id="PTHR12596">
    <property type="entry name" value="EXPORTIN 4,7-RELATED"/>
    <property type="match status" value="1"/>
</dbReference>
<accession>A0A074Z3J5</accession>
<dbReference type="Proteomes" id="UP000054324">
    <property type="component" value="Unassembled WGS sequence"/>
</dbReference>
<keyword evidence="11" id="KW-1185">Reference proteome</keyword>
<proteinExistence type="inferred from homology"/>
<protein>
    <recommendedName>
        <fullName evidence="8">Exportin-4</fullName>
    </recommendedName>
</protein>
<evidence type="ECO:0000256" key="8">
    <source>
        <dbReference type="ARBA" id="ARBA00040444"/>
    </source>
</evidence>
<evidence type="ECO:0000256" key="9">
    <source>
        <dbReference type="SAM" id="MobiDB-lite"/>
    </source>
</evidence>
<evidence type="ECO:0000313" key="10">
    <source>
        <dbReference type="EMBL" id="KER20087.1"/>
    </source>
</evidence>
<dbReference type="GO" id="GO:0005049">
    <property type="term" value="F:nuclear export signal receptor activity"/>
    <property type="evidence" value="ECO:0007669"/>
    <property type="project" value="InterPro"/>
</dbReference>
<evidence type="ECO:0000256" key="7">
    <source>
        <dbReference type="ARBA" id="ARBA00023242"/>
    </source>
</evidence>
<name>A0A074Z3J5_OPIVI</name>
<evidence type="ECO:0000256" key="2">
    <source>
        <dbReference type="ARBA" id="ARBA00004496"/>
    </source>
</evidence>
<dbReference type="STRING" id="6198.A0A074Z3J5"/>
<evidence type="ECO:0000256" key="4">
    <source>
        <dbReference type="ARBA" id="ARBA00022448"/>
    </source>
</evidence>
<keyword evidence="4" id="KW-0813">Transport</keyword>
<dbReference type="CTD" id="20325453"/>
<keyword evidence="6" id="KW-0653">Protein transport</keyword>
<keyword evidence="7" id="KW-0539">Nucleus</keyword>
<dbReference type="GO" id="GO:0005643">
    <property type="term" value="C:nuclear pore"/>
    <property type="evidence" value="ECO:0007669"/>
    <property type="project" value="TreeGrafter"/>
</dbReference>
<gene>
    <name evidence="10" type="ORF">T265_11285</name>
</gene>
<keyword evidence="5" id="KW-0963">Cytoplasm</keyword>
<evidence type="ECO:0000256" key="1">
    <source>
        <dbReference type="ARBA" id="ARBA00004123"/>
    </source>
</evidence>
<dbReference type="KEGG" id="ovi:T265_11285"/>
<evidence type="ECO:0000256" key="3">
    <source>
        <dbReference type="ARBA" id="ARBA00009466"/>
    </source>
</evidence>
<dbReference type="Gene3D" id="1.25.10.10">
    <property type="entry name" value="Leucine-rich Repeat Variant"/>
    <property type="match status" value="1"/>
</dbReference>
<evidence type="ECO:0000313" key="11">
    <source>
        <dbReference type="Proteomes" id="UP000054324"/>
    </source>
</evidence>
<dbReference type="InterPro" id="IPR016024">
    <property type="entry name" value="ARM-type_fold"/>
</dbReference>
<dbReference type="GO" id="GO:0005737">
    <property type="term" value="C:cytoplasm"/>
    <property type="evidence" value="ECO:0007669"/>
    <property type="project" value="UniProtKB-SubCell"/>
</dbReference>
<dbReference type="EMBL" id="KL597094">
    <property type="protein sequence ID" value="KER20087.1"/>
    <property type="molecule type" value="Genomic_DNA"/>
</dbReference>
<evidence type="ECO:0000256" key="6">
    <source>
        <dbReference type="ARBA" id="ARBA00022927"/>
    </source>
</evidence>
<dbReference type="InterPro" id="IPR011989">
    <property type="entry name" value="ARM-like"/>
</dbReference>
<comment type="similarity">
    <text evidence="3">Belongs to the exportin family.</text>
</comment>
<feature type="region of interest" description="Disordered" evidence="9">
    <location>
        <begin position="1217"/>
        <end position="1239"/>
    </location>
</feature>
<feature type="compositionally biased region" description="Polar residues" evidence="9">
    <location>
        <begin position="1228"/>
        <end position="1239"/>
    </location>
</feature>
<evidence type="ECO:0000256" key="5">
    <source>
        <dbReference type="ARBA" id="ARBA00022490"/>
    </source>
</evidence>
<dbReference type="PANTHER" id="PTHR12596:SF1">
    <property type="entry name" value="EXPORTIN-4"/>
    <property type="match status" value="1"/>
</dbReference>